<dbReference type="Proteomes" id="UP000074108">
    <property type="component" value="Unassembled WGS sequence"/>
</dbReference>
<dbReference type="Gene3D" id="3.30.470.20">
    <property type="entry name" value="ATP-grasp fold, B domain"/>
    <property type="match status" value="1"/>
</dbReference>
<evidence type="ECO:0000313" key="3">
    <source>
        <dbReference type="EMBL" id="KUP08110.1"/>
    </source>
</evidence>
<keyword evidence="4" id="KW-1185">Reference proteome</keyword>
<dbReference type="InterPro" id="IPR013651">
    <property type="entry name" value="ATP-grasp_RimK-type"/>
</dbReference>
<dbReference type="STRING" id="1150625.Q75_03365"/>
<organism evidence="3 4">
    <name type="scientific">Bacillus coahuilensis p1.1.43</name>
    <dbReference type="NCBI Taxonomy" id="1150625"/>
    <lineage>
        <taxon>Bacteria</taxon>
        <taxon>Bacillati</taxon>
        <taxon>Bacillota</taxon>
        <taxon>Bacilli</taxon>
        <taxon>Bacillales</taxon>
        <taxon>Bacillaceae</taxon>
        <taxon>Bacillus</taxon>
    </lineage>
</organism>
<evidence type="ECO:0000259" key="2">
    <source>
        <dbReference type="PROSITE" id="PS50975"/>
    </source>
</evidence>
<dbReference type="SUPFAM" id="SSF56059">
    <property type="entry name" value="Glutathione synthetase ATP-binding domain-like"/>
    <property type="match status" value="1"/>
</dbReference>
<evidence type="ECO:0000256" key="1">
    <source>
        <dbReference type="PROSITE-ProRule" id="PRU00409"/>
    </source>
</evidence>
<dbReference type="GO" id="GO:0009432">
    <property type="term" value="P:SOS response"/>
    <property type="evidence" value="ECO:0007669"/>
    <property type="project" value="TreeGrafter"/>
</dbReference>
<keyword evidence="3" id="KW-0436">Ligase</keyword>
<evidence type="ECO:0000313" key="4">
    <source>
        <dbReference type="Proteomes" id="UP000074108"/>
    </source>
</evidence>
<dbReference type="GO" id="GO:0046872">
    <property type="term" value="F:metal ion binding"/>
    <property type="evidence" value="ECO:0007669"/>
    <property type="project" value="InterPro"/>
</dbReference>
<dbReference type="EMBL" id="LDYG01000017">
    <property type="protein sequence ID" value="KUP08110.1"/>
    <property type="molecule type" value="Genomic_DNA"/>
</dbReference>
<dbReference type="GO" id="GO:0018169">
    <property type="term" value="F:ribosomal S6-glutamic acid ligase activity"/>
    <property type="evidence" value="ECO:0007669"/>
    <property type="project" value="TreeGrafter"/>
</dbReference>
<dbReference type="Pfam" id="PF08443">
    <property type="entry name" value="RimK"/>
    <property type="match status" value="1"/>
</dbReference>
<gene>
    <name evidence="3" type="ORF">Q75_03365</name>
</gene>
<dbReference type="AlphaFoldDB" id="A0A147KB38"/>
<dbReference type="OrthoDB" id="4789744at2"/>
<dbReference type="InterPro" id="IPR011761">
    <property type="entry name" value="ATP-grasp"/>
</dbReference>
<keyword evidence="1" id="KW-0547">Nucleotide-binding</keyword>
<reference evidence="3 4" key="1">
    <citation type="journal article" date="2016" name="Front. Microbiol.">
        <title>Microevolution Analysis of Bacillus coahuilensis Unveils Differences in Phosphorus Acquisition Strategies and Their Regulation.</title>
        <authorList>
            <person name="Gomez-Lunar Z."/>
            <person name="Hernandez-Gonzalez I."/>
            <person name="Rodriguez-Torres M.D."/>
            <person name="Souza V."/>
            <person name="Olmedo-Alvarez G."/>
        </authorList>
    </citation>
    <scope>NUCLEOTIDE SEQUENCE [LARGE SCALE GENOMIC DNA]</scope>
    <source>
        <strain evidence="4">p1.1.43</strain>
    </source>
</reference>
<dbReference type="GO" id="GO:0005737">
    <property type="term" value="C:cytoplasm"/>
    <property type="evidence" value="ECO:0007669"/>
    <property type="project" value="TreeGrafter"/>
</dbReference>
<dbReference type="PROSITE" id="PS50975">
    <property type="entry name" value="ATP_GRASP"/>
    <property type="match status" value="1"/>
</dbReference>
<sequence length="320" mass="36395">MSKIYVIHENDEWTVHLTNRLEEYNLPYELWHLDEGSIDLLSSPPEGIFYSRMSASSHTRGHRYAPELTAQVLSWLEYHGRTVINGSRALQLEISKVQQYLELEKHGVKTPRTIAVVGKEALLQGAKEFEGTPFITKHNRAGKGLGVQLFHSLQAFEQYLDGAYEEPIDGVTLLQEYIQSPDQSITRCEFVGREFVYAVQVDTSEGFELCPADVCSIEELFCPVGEVVENKPKFQVIENFQDPIIDQYKQVLLANGISVAGIEFIRDKEGVIYTYDINTNTNYNSEAEKYAERFGMLELAIFLGKELDHNNSVSKKTITK</sequence>
<keyword evidence="1" id="KW-0067">ATP-binding</keyword>
<accession>A0A147KB38</accession>
<proteinExistence type="predicted"/>
<dbReference type="PATRIC" id="fig|1150625.3.peg.704"/>
<dbReference type="GO" id="GO:0005524">
    <property type="term" value="F:ATP binding"/>
    <property type="evidence" value="ECO:0007669"/>
    <property type="project" value="UniProtKB-UniRule"/>
</dbReference>
<dbReference type="RefSeq" id="WP_059350370.1">
    <property type="nucleotide sequence ID" value="NZ_LDYG01000017.1"/>
</dbReference>
<feature type="domain" description="ATP-grasp" evidence="2">
    <location>
        <begin position="100"/>
        <end position="305"/>
    </location>
</feature>
<protein>
    <submittedName>
        <fullName evidence="3">Alpha-L-glutamate ligase</fullName>
    </submittedName>
</protein>
<dbReference type="PANTHER" id="PTHR21621:SF0">
    <property type="entry name" value="BETA-CITRYLGLUTAMATE SYNTHASE B-RELATED"/>
    <property type="match status" value="1"/>
</dbReference>
<comment type="caution">
    <text evidence="3">The sequence shown here is derived from an EMBL/GenBank/DDBJ whole genome shotgun (WGS) entry which is preliminary data.</text>
</comment>
<dbReference type="PANTHER" id="PTHR21621">
    <property type="entry name" value="RIBOSOMAL PROTEIN S6 MODIFICATION PROTEIN"/>
    <property type="match status" value="1"/>
</dbReference>
<name>A0A147KB38_9BACI</name>